<dbReference type="AlphaFoldDB" id="A0A2P5BR36"/>
<evidence type="ECO:0000313" key="3">
    <source>
        <dbReference type="EMBL" id="PON51204.1"/>
    </source>
</evidence>
<sequence length="147" mass="16033">MAGLLLIPNPSSLALTLSLSTHKPLTLRPTTASFKSPRLPISPAVRFPGDPLKSRARGLSVVTRAGPSTGGYVLAFFLPLSLILITVVTSIRISDKLDRDFLEEVALNEAIREAEEAEAEEEEDDDVELSSENNATPRTRNRPIREV</sequence>
<dbReference type="PANTHER" id="PTHR37753:SF1">
    <property type="entry name" value="OS01G0940600 PROTEIN"/>
    <property type="match status" value="1"/>
</dbReference>
<feature type="compositionally biased region" description="Acidic residues" evidence="1">
    <location>
        <begin position="115"/>
        <end position="129"/>
    </location>
</feature>
<feature type="transmembrane region" description="Helical" evidence="2">
    <location>
        <begin position="72"/>
        <end position="91"/>
    </location>
</feature>
<protein>
    <recommendedName>
        <fullName evidence="5">High chlorophyll fluorescence</fullName>
    </recommendedName>
</protein>
<dbReference type="EMBL" id="JXTC01000477">
    <property type="protein sequence ID" value="PON51204.1"/>
    <property type="molecule type" value="Genomic_DNA"/>
</dbReference>
<name>A0A2P5BR36_TREOI</name>
<dbReference type="Proteomes" id="UP000237000">
    <property type="component" value="Unassembled WGS sequence"/>
</dbReference>
<comment type="caution">
    <text evidence="3">The sequence shown here is derived from an EMBL/GenBank/DDBJ whole genome shotgun (WGS) entry which is preliminary data.</text>
</comment>
<feature type="region of interest" description="Disordered" evidence="1">
    <location>
        <begin position="113"/>
        <end position="147"/>
    </location>
</feature>
<keyword evidence="2" id="KW-1133">Transmembrane helix</keyword>
<evidence type="ECO:0000313" key="4">
    <source>
        <dbReference type="Proteomes" id="UP000237000"/>
    </source>
</evidence>
<accession>A0A2P5BR36</accession>
<keyword evidence="4" id="KW-1185">Reference proteome</keyword>
<reference evidence="4" key="1">
    <citation type="submission" date="2016-06" db="EMBL/GenBank/DDBJ databases">
        <title>Parallel loss of symbiosis genes in relatives of nitrogen-fixing non-legume Parasponia.</title>
        <authorList>
            <person name="Van Velzen R."/>
            <person name="Holmer R."/>
            <person name="Bu F."/>
            <person name="Rutten L."/>
            <person name="Van Zeijl A."/>
            <person name="Liu W."/>
            <person name="Santuari L."/>
            <person name="Cao Q."/>
            <person name="Sharma T."/>
            <person name="Shen D."/>
            <person name="Roswanjaya Y."/>
            <person name="Wardhani T."/>
            <person name="Kalhor M.S."/>
            <person name="Jansen J."/>
            <person name="Van den Hoogen J."/>
            <person name="Gungor B."/>
            <person name="Hartog M."/>
            <person name="Hontelez J."/>
            <person name="Verver J."/>
            <person name="Yang W.-C."/>
            <person name="Schijlen E."/>
            <person name="Repin R."/>
            <person name="Schilthuizen M."/>
            <person name="Schranz E."/>
            <person name="Heidstra R."/>
            <person name="Miyata K."/>
            <person name="Fedorova E."/>
            <person name="Kohlen W."/>
            <person name="Bisseling T."/>
            <person name="Smit S."/>
            <person name="Geurts R."/>
        </authorList>
    </citation>
    <scope>NUCLEOTIDE SEQUENCE [LARGE SCALE GENOMIC DNA]</scope>
    <source>
        <strain evidence="4">cv. RG33-2</strain>
    </source>
</reference>
<gene>
    <name evidence="3" type="ORF">TorRG33x02_312180</name>
</gene>
<evidence type="ECO:0008006" key="5">
    <source>
        <dbReference type="Google" id="ProtNLM"/>
    </source>
</evidence>
<dbReference type="OrthoDB" id="786736at2759"/>
<evidence type="ECO:0000256" key="1">
    <source>
        <dbReference type="SAM" id="MobiDB-lite"/>
    </source>
</evidence>
<keyword evidence="2" id="KW-0812">Transmembrane</keyword>
<dbReference type="STRING" id="63057.A0A2P5BR36"/>
<keyword evidence="2" id="KW-0472">Membrane</keyword>
<dbReference type="FunCoup" id="A0A2P5BR36">
    <property type="interactions" value="1629"/>
</dbReference>
<organism evidence="3 4">
    <name type="scientific">Trema orientale</name>
    <name type="common">Charcoal tree</name>
    <name type="synonym">Celtis orientalis</name>
    <dbReference type="NCBI Taxonomy" id="63057"/>
    <lineage>
        <taxon>Eukaryota</taxon>
        <taxon>Viridiplantae</taxon>
        <taxon>Streptophyta</taxon>
        <taxon>Embryophyta</taxon>
        <taxon>Tracheophyta</taxon>
        <taxon>Spermatophyta</taxon>
        <taxon>Magnoliopsida</taxon>
        <taxon>eudicotyledons</taxon>
        <taxon>Gunneridae</taxon>
        <taxon>Pentapetalae</taxon>
        <taxon>rosids</taxon>
        <taxon>fabids</taxon>
        <taxon>Rosales</taxon>
        <taxon>Cannabaceae</taxon>
        <taxon>Trema</taxon>
    </lineage>
</organism>
<dbReference type="PANTHER" id="PTHR37753">
    <property type="entry name" value="OS01G0940600 PROTEIN"/>
    <property type="match status" value="1"/>
</dbReference>
<proteinExistence type="predicted"/>
<dbReference type="InParanoid" id="A0A2P5BR36"/>
<evidence type="ECO:0000256" key="2">
    <source>
        <dbReference type="SAM" id="Phobius"/>
    </source>
</evidence>